<evidence type="ECO:0000259" key="2">
    <source>
        <dbReference type="Pfam" id="PF00857"/>
    </source>
</evidence>
<dbReference type="RefSeq" id="WP_121211260.1">
    <property type="nucleotide sequence ID" value="NZ_RBIM01000004.1"/>
</dbReference>
<comment type="caution">
    <text evidence="3">The sequence shown here is derived from an EMBL/GenBank/DDBJ whole genome shotgun (WGS) entry which is preliminary data.</text>
</comment>
<organism evidence="3 4">
    <name type="scientific">Maricaulis maris</name>
    <dbReference type="NCBI Taxonomy" id="74318"/>
    <lineage>
        <taxon>Bacteria</taxon>
        <taxon>Pseudomonadati</taxon>
        <taxon>Pseudomonadota</taxon>
        <taxon>Alphaproteobacteria</taxon>
        <taxon>Maricaulales</taxon>
        <taxon>Maricaulaceae</taxon>
        <taxon>Maricaulis</taxon>
    </lineage>
</organism>
<dbReference type="PANTHER" id="PTHR43540">
    <property type="entry name" value="PEROXYUREIDOACRYLATE/UREIDOACRYLATE AMIDOHYDROLASE-RELATED"/>
    <property type="match status" value="1"/>
</dbReference>
<keyword evidence="1" id="KW-0378">Hydrolase</keyword>
<dbReference type="SUPFAM" id="SSF52499">
    <property type="entry name" value="Isochorismatase-like hydrolases"/>
    <property type="match status" value="1"/>
</dbReference>
<reference evidence="3 4" key="1">
    <citation type="submission" date="2018-10" db="EMBL/GenBank/DDBJ databases">
        <title>Genomic Encyclopedia of Type Strains, Phase IV (KMG-IV): sequencing the most valuable type-strain genomes for metagenomic binning, comparative biology and taxonomic classification.</title>
        <authorList>
            <person name="Goeker M."/>
        </authorList>
    </citation>
    <scope>NUCLEOTIDE SEQUENCE [LARGE SCALE GENOMIC DNA]</scope>
    <source>
        <strain evidence="3 4">DSM 4734</strain>
    </source>
</reference>
<dbReference type="PANTHER" id="PTHR43540:SF15">
    <property type="entry name" value="BLR5631 PROTEIN"/>
    <property type="match status" value="1"/>
</dbReference>
<sequence length="180" mass="19593">MSFSDPCLILLDCQRDQVTGANGKIDPDNRLVLDRIRDLLRHARQSGWRVCHCQFQGDGPASGRAPVDGLRPTAQEAVFQRRGLSAFSDPYFHQVLARSAGSTALLVGFSAPFSILATVFDDANRDKAITVVPDAVGALAVEPRDVAETRAMAFDLVGRMAPLMDWGSLTRDWPVEAPTV</sequence>
<protein>
    <submittedName>
        <fullName evidence="3">Nicotinamidase-related amidase</fullName>
    </submittedName>
</protein>
<dbReference type="Gene3D" id="3.40.50.850">
    <property type="entry name" value="Isochorismatase-like"/>
    <property type="match status" value="1"/>
</dbReference>
<dbReference type="InterPro" id="IPR036380">
    <property type="entry name" value="Isochorismatase-like_sf"/>
</dbReference>
<gene>
    <name evidence="3" type="ORF">C7435_2031</name>
</gene>
<dbReference type="Proteomes" id="UP000273675">
    <property type="component" value="Unassembled WGS sequence"/>
</dbReference>
<accession>A0A495D6C0</accession>
<evidence type="ECO:0000313" key="3">
    <source>
        <dbReference type="EMBL" id="RKQ96698.1"/>
    </source>
</evidence>
<dbReference type="OrthoDB" id="8219968at2"/>
<evidence type="ECO:0000313" key="4">
    <source>
        <dbReference type="Proteomes" id="UP000273675"/>
    </source>
</evidence>
<dbReference type="InterPro" id="IPR000868">
    <property type="entry name" value="Isochorismatase-like_dom"/>
</dbReference>
<dbReference type="Pfam" id="PF00857">
    <property type="entry name" value="Isochorismatase"/>
    <property type="match status" value="1"/>
</dbReference>
<evidence type="ECO:0000256" key="1">
    <source>
        <dbReference type="ARBA" id="ARBA00022801"/>
    </source>
</evidence>
<name>A0A495D6C0_9PROT</name>
<dbReference type="GO" id="GO:0016787">
    <property type="term" value="F:hydrolase activity"/>
    <property type="evidence" value="ECO:0007669"/>
    <property type="project" value="UniProtKB-KW"/>
</dbReference>
<feature type="domain" description="Isochorismatase-like" evidence="2">
    <location>
        <begin position="7"/>
        <end position="158"/>
    </location>
</feature>
<proteinExistence type="predicted"/>
<dbReference type="EMBL" id="RBIM01000004">
    <property type="protein sequence ID" value="RKQ96698.1"/>
    <property type="molecule type" value="Genomic_DNA"/>
</dbReference>
<dbReference type="AlphaFoldDB" id="A0A495D6C0"/>
<dbReference type="InterPro" id="IPR050272">
    <property type="entry name" value="Isochorismatase-like_hydrls"/>
</dbReference>